<comment type="caution">
    <text evidence="1">The sequence shown here is derived from an EMBL/GenBank/DDBJ whole genome shotgun (WGS) entry which is preliminary data.</text>
</comment>
<evidence type="ECO:0000313" key="2">
    <source>
        <dbReference type="Proteomes" id="UP001054821"/>
    </source>
</evidence>
<reference evidence="1 2" key="1">
    <citation type="journal article" date="2022" name="G3 (Bethesda)">
        <title>Whole-genome sequence and methylome profiling of the almond [Prunus dulcis (Mill.) D.A. Webb] cultivar 'Nonpareil'.</title>
        <authorList>
            <person name="D'Amico-Willman K.M."/>
            <person name="Ouma W.Z."/>
            <person name="Meulia T."/>
            <person name="Sideli G.M."/>
            <person name="Gradziel T.M."/>
            <person name="Fresnedo-Ramirez J."/>
        </authorList>
    </citation>
    <scope>NUCLEOTIDE SEQUENCE [LARGE SCALE GENOMIC DNA]</scope>
    <source>
        <strain evidence="1">Clone GOH B32 T37-40</strain>
    </source>
</reference>
<organism evidence="1 2">
    <name type="scientific">Prunus dulcis</name>
    <name type="common">Almond</name>
    <name type="synonym">Amygdalus dulcis</name>
    <dbReference type="NCBI Taxonomy" id="3755"/>
    <lineage>
        <taxon>Eukaryota</taxon>
        <taxon>Viridiplantae</taxon>
        <taxon>Streptophyta</taxon>
        <taxon>Embryophyta</taxon>
        <taxon>Tracheophyta</taxon>
        <taxon>Spermatophyta</taxon>
        <taxon>Magnoliopsida</taxon>
        <taxon>eudicotyledons</taxon>
        <taxon>Gunneridae</taxon>
        <taxon>Pentapetalae</taxon>
        <taxon>rosids</taxon>
        <taxon>fabids</taxon>
        <taxon>Rosales</taxon>
        <taxon>Rosaceae</taxon>
        <taxon>Amygdaloideae</taxon>
        <taxon>Amygdaleae</taxon>
        <taxon>Prunus</taxon>
    </lineage>
</organism>
<accession>A0AAD4Z0Q2</accession>
<name>A0AAD4Z0Q2_PRUDU</name>
<proteinExistence type="predicted"/>
<dbReference type="EMBL" id="JAJFAZ020000005">
    <property type="protein sequence ID" value="KAI5329347.1"/>
    <property type="molecule type" value="Genomic_DNA"/>
</dbReference>
<gene>
    <name evidence="1" type="ORF">L3X38_028744</name>
</gene>
<sequence>MEEEEKGVLDYSSEPLMVDGNFHKSILSSIARARSAIKKLMMGVGKDLSMVVAATDPGCHIPYCLSKRSSIACSTNNTNTLGHSIEPVEIASRLSTSANLGR</sequence>
<dbReference type="AlphaFoldDB" id="A0AAD4Z0Q2"/>
<dbReference type="Proteomes" id="UP001054821">
    <property type="component" value="Chromosome 5"/>
</dbReference>
<protein>
    <submittedName>
        <fullName evidence="1">Uncharacterized protein</fullName>
    </submittedName>
</protein>
<evidence type="ECO:0000313" key="1">
    <source>
        <dbReference type="EMBL" id="KAI5329347.1"/>
    </source>
</evidence>
<keyword evidence="2" id="KW-1185">Reference proteome</keyword>